<keyword evidence="1" id="KW-0472">Membrane</keyword>
<comment type="caution">
    <text evidence="2">The sequence shown here is derived from an EMBL/GenBank/DDBJ whole genome shotgun (WGS) entry which is preliminary data.</text>
</comment>
<protein>
    <submittedName>
        <fullName evidence="2">Uncharacterized protein</fullName>
    </submittedName>
</protein>
<feature type="transmembrane region" description="Helical" evidence="1">
    <location>
        <begin position="105"/>
        <end position="123"/>
    </location>
</feature>
<evidence type="ECO:0000256" key="1">
    <source>
        <dbReference type="SAM" id="Phobius"/>
    </source>
</evidence>
<dbReference type="EMBL" id="BONG01000037">
    <property type="protein sequence ID" value="GIF91915.1"/>
    <property type="molecule type" value="Genomic_DNA"/>
</dbReference>
<sequence length="266" mass="28439">MIRRLCHALLTSAARRWPADVRAEMLAEWRAELHALPGGVRRLQYAASLAVSRPHREAAVVVRPGRNFAHAVLSLVLLAGLPMVYMDLALGWTTGYSEDTVTWQAWVGAGSIPAAAGLAIICARVTTGVTQLIRPVLLPVWSIGSLYATLAAWPLLSGHLPNRSHLASTALWALSAVALGTLAARARPAVVSWGLVAAAVPVSFWFLTMGFENIGAGYVSSSPLAEYLFTLAVRTPVHVSVFLLVYANHLARRPRASAPEVAAMPS</sequence>
<name>A0A8J3NTB8_9ACTN</name>
<evidence type="ECO:0000313" key="3">
    <source>
        <dbReference type="Proteomes" id="UP000619293"/>
    </source>
</evidence>
<reference evidence="2 3" key="1">
    <citation type="submission" date="2021-01" db="EMBL/GenBank/DDBJ databases">
        <title>Whole genome shotgun sequence of Catellatospora chokoriensis NBRC 107358.</title>
        <authorList>
            <person name="Komaki H."/>
            <person name="Tamura T."/>
        </authorList>
    </citation>
    <scope>NUCLEOTIDE SEQUENCE [LARGE SCALE GENOMIC DNA]</scope>
    <source>
        <strain evidence="2 3">NBRC 107358</strain>
    </source>
</reference>
<dbReference type="RefSeq" id="WP_239120780.1">
    <property type="nucleotide sequence ID" value="NZ_BAAALB010000001.1"/>
</dbReference>
<feature type="transmembrane region" description="Helical" evidence="1">
    <location>
        <begin position="135"/>
        <end position="153"/>
    </location>
</feature>
<keyword evidence="3" id="KW-1185">Reference proteome</keyword>
<dbReference type="AlphaFoldDB" id="A0A8J3NTB8"/>
<proteinExistence type="predicted"/>
<evidence type="ECO:0000313" key="2">
    <source>
        <dbReference type="EMBL" id="GIF91915.1"/>
    </source>
</evidence>
<feature type="transmembrane region" description="Helical" evidence="1">
    <location>
        <begin position="165"/>
        <end position="183"/>
    </location>
</feature>
<feature type="transmembrane region" description="Helical" evidence="1">
    <location>
        <begin position="68"/>
        <end position="85"/>
    </location>
</feature>
<gene>
    <name evidence="2" type="ORF">Cch02nite_53590</name>
</gene>
<keyword evidence="1" id="KW-0812">Transmembrane</keyword>
<organism evidence="2 3">
    <name type="scientific">Catellatospora chokoriensis</name>
    <dbReference type="NCBI Taxonomy" id="310353"/>
    <lineage>
        <taxon>Bacteria</taxon>
        <taxon>Bacillati</taxon>
        <taxon>Actinomycetota</taxon>
        <taxon>Actinomycetes</taxon>
        <taxon>Micromonosporales</taxon>
        <taxon>Micromonosporaceae</taxon>
        <taxon>Catellatospora</taxon>
    </lineage>
</organism>
<feature type="transmembrane region" description="Helical" evidence="1">
    <location>
        <begin position="227"/>
        <end position="247"/>
    </location>
</feature>
<keyword evidence="1" id="KW-1133">Transmembrane helix</keyword>
<feature type="transmembrane region" description="Helical" evidence="1">
    <location>
        <begin position="190"/>
        <end position="207"/>
    </location>
</feature>
<dbReference type="Proteomes" id="UP000619293">
    <property type="component" value="Unassembled WGS sequence"/>
</dbReference>
<accession>A0A8J3NTB8</accession>